<organism evidence="1 2">
    <name type="scientific">OM182 bacterium MED-G24</name>
    <dbReference type="NCBI Taxonomy" id="1986255"/>
    <lineage>
        <taxon>Bacteria</taxon>
        <taxon>Pseudomonadati</taxon>
        <taxon>Pseudomonadota</taxon>
        <taxon>Gammaproteobacteria</taxon>
        <taxon>OMG group</taxon>
        <taxon>OM182 clade</taxon>
    </lineage>
</organism>
<name>A0A2A5WTI8_9GAMM</name>
<comment type="caution">
    <text evidence="1">The sequence shown here is derived from an EMBL/GenBank/DDBJ whole genome shotgun (WGS) entry which is preliminary data.</text>
</comment>
<dbReference type="EMBL" id="NTKD01000024">
    <property type="protein sequence ID" value="PDH39446.1"/>
    <property type="molecule type" value="Genomic_DNA"/>
</dbReference>
<gene>
    <name evidence="1" type="ORF">CNE99_05660</name>
</gene>
<sequence>IADACFSGGLFRTRGAFQAEEKLKSTLFQMTSRKAITSGTLTEVPDDSVFMKYLVQNLEKNQSKYMTSQDLFAKFKIAVLNNSPLNQVPQHGVVQGSGDEGGDFIFVRKNI</sequence>
<evidence type="ECO:0000313" key="1">
    <source>
        <dbReference type="EMBL" id="PDH39446.1"/>
    </source>
</evidence>
<protein>
    <submittedName>
        <fullName evidence="1">Peptidase C14</fullName>
    </submittedName>
</protein>
<evidence type="ECO:0000313" key="2">
    <source>
        <dbReference type="Proteomes" id="UP000219327"/>
    </source>
</evidence>
<accession>A0A2A5WTI8</accession>
<reference evidence="1 2" key="1">
    <citation type="submission" date="2017-08" db="EMBL/GenBank/DDBJ databases">
        <title>Fine stratification of microbial communities through a metagenomic profile of the photic zone.</title>
        <authorList>
            <person name="Haro-Moreno J.M."/>
            <person name="Lopez-Perez M."/>
            <person name="De La Torre J."/>
            <person name="Picazo A."/>
            <person name="Camacho A."/>
            <person name="Rodriguez-Valera F."/>
        </authorList>
    </citation>
    <scope>NUCLEOTIDE SEQUENCE [LARGE SCALE GENOMIC DNA]</scope>
    <source>
        <strain evidence="1">MED-G24</strain>
    </source>
</reference>
<dbReference type="AlphaFoldDB" id="A0A2A5WTI8"/>
<dbReference type="Proteomes" id="UP000219327">
    <property type="component" value="Unassembled WGS sequence"/>
</dbReference>
<feature type="non-terminal residue" evidence="1">
    <location>
        <position position="1"/>
    </location>
</feature>
<proteinExistence type="predicted"/>